<evidence type="ECO:0000256" key="1">
    <source>
        <dbReference type="SAM" id="MobiDB-lite"/>
    </source>
</evidence>
<keyword evidence="3" id="KW-1185">Reference proteome</keyword>
<reference evidence="2 3" key="1">
    <citation type="journal article" date="2013" name="PLoS ONE">
        <title>Predicting the Proteins of Angomonas deanei, Strigomonas culicis and Their Respective Endosymbionts Reveals New Aspects of the Trypanosomatidae Family.</title>
        <authorList>
            <person name="Motta M.C."/>
            <person name="Martins A.C."/>
            <person name="de Souza S.S."/>
            <person name="Catta-Preta C.M."/>
            <person name="Silva R."/>
            <person name="Klein C.C."/>
            <person name="de Almeida L.G."/>
            <person name="de Lima Cunha O."/>
            <person name="Ciapina L.P."/>
            <person name="Brocchi M."/>
            <person name="Colabardini A.C."/>
            <person name="de Araujo Lima B."/>
            <person name="Machado C.R."/>
            <person name="de Almeida Soares C.M."/>
            <person name="Probst C.M."/>
            <person name="de Menezes C.B."/>
            <person name="Thompson C.E."/>
            <person name="Bartholomeu D.C."/>
            <person name="Gradia D.F."/>
            <person name="Pavoni D.P."/>
            <person name="Grisard E.C."/>
            <person name="Fantinatti-Garboggini F."/>
            <person name="Marchini F.K."/>
            <person name="Rodrigues-Luiz G.F."/>
            <person name="Wagner G."/>
            <person name="Goldman G.H."/>
            <person name="Fietto J.L."/>
            <person name="Elias M.C."/>
            <person name="Goldman M.H."/>
            <person name="Sagot M.F."/>
            <person name="Pereira M."/>
            <person name="Stoco P.H."/>
            <person name="de Mendonca-Neto R.P."/>
            <person name="Teixeira S.M."/>
            <person name="Maciel T.E."/>
            <person name="de Oliveira Mendes T.A."/>
            <person name="Urmenyi T.P."/>
            <person name="de Souza W."/>
            <person name="Schenkman S."/>
            <person name="de Vasconcelos A.T."/>
        </authorList>
    </citation>
    <scope>NUCLEOTIDE SEQUENCE [LARGE SCALE GENOMIC DNA]</scope>
</reference>
<protein>
    <submittedName>
        <fullName evidence="2">Uncharacterized protein</fullName>
    </submittedName>
</protein>
<comment type="caution">
    <text evidence="2">The sequence shown here is derived from an EMBL/GenBank/DDBJ whole genome shotgun (WGS) entry which is preliminary data.</text>
</comment>
<feature type="region of interest" description="Disordered" evidence="1">
    <location>
        <begin position="92"/>
        <end position="116"/>
    </location>
</feature>
<feature type="compositionally biased region" description="Low complexity" evidence="1">
    <location>
        <begin position="263"/>
        <end position="284"/>
    </location>
</feature>
<proteinExistence type="predicted"/>
<organism evidence="2 3">
    <name type="scientific">Strigomonas culicis</name>
    <dbReference type="NCBI Taxonomy" id="28005"/>
    <lineage>
        <taxon>Eukaryota</taxon>
        <taxon>Discoba</taxon>
        <taxon>Euglenozoa</taxon>
        <taxon>Kinetoplastea</taxon>
        <taxon>Metakinetoplastina</taxon>
        <taxon>Trypanosomatida</taxon>
        <taxon>Trypanosomatidae</taxon>
        <taxon>Strigomonadinae</taxon>
        <taxon>Strigomonas</taxon>
    </lineage>
</organism>
<gene>
    <name evidence="2" type="ORF">STCU_12168</name>
</gene>
<dbReference type="AlphaFoldDB" id="S9TG04"/>
<feature type="region of interest" description="Disordered" evidence="1">
    <location>
        <begin position="1"/>
        <end position="29"/>
    </location>
</feature>
<feature type="compositionally biased region" description="Pro residues" evidence="1">
    <location>
        <begin position="300"/>
        <end position="310"/>
    </location>
</feature>
<evidence type="ECO:0000313" key="3">
    <source>
        <dbReference type="Proteomes" id="UP000015354"/>
    </source>
</evidence>
<feature type="region of interest" description="Disordered" evidence="1">
    <location>
        <begin position="227"/>
        <end position="313"/>
    </location>
</feature>
<dbReference type="Proteomes" id="UP000015354">
    <property type="component" value="Unassembled WGS sequence"/>
</dbReference>
<name>S9TG04_9TRYP</name>
<sequence>MIPKHNDLVHSIKGPPPVPSAAKRPTAGAEPVQAVRYNVRVATSMLQQCVAQPLLPASGAAPASPTSPGPAQGALENLRVCTFERTAECAAPPARLRPLDPPPDAKAAKRGRRPPRHALRYAVEGSGGAQATAVPVGEYEELQCLLLFLPDGVPASAAGADVTTVPRAAEVVPLTQPLYLLRGERTKDAATSGEGISDAWQEVNQVSGGRFNKRDWKTMDELDRAGEETGGFASRGKVNSDVAAYDGDGDDGTVPRPRGGGKSKPAATKAPPPAKAKSAGAREPAPLPPPTSSPLELAPAAPPPPPPSAAEPPKKVLKLGEALRKNVPAPAPATAADPRAAGPVMDAAADEAALPSVAAAHIRTLLHAAPAPAERAAVVVPLRELEQKILKQLPSYPAVAAMFRDRAQAGAATAWFKGLRVQLHVYLKSQRYHMDPQDNVTLSPP</sequence>
<dbReference type="EMBL" id="ATMH01012294">
    <property type="protein sequence ID" value="EPY15278.1"/>
    <property type="molecule type" value="Genomic_DNA"/>
</dbReference>
<dbReference type="OrthoDB" id="273657at2759"/>
<evidence type="ECO:0000313" key="2">
    <source>
        <dbReference type="EMBL" id="EPY15278.1"/>
    </source>
</evidence>
<feature type="compositionally biased region" description="Basic and acidic residues" evidence="1">
    <location>
        <begin position="1"/>
        <end position="10"/>
    </location>
</feature>
<accession>S9TG04</accession>